<sequence length="378" mass="43131">MSCSIILAVIGSQNLDNQTLNSIPFPSTNLPTPADFSNYCTQILNGSLIVVFIPDSNEQILLSIRQAIEEKKRQFIGVFICIPLENPIIQDLVKVYNVSKTLIPYKIISTISEFLGFESIKQFDAARQENGFALEKQSNDFFRKLGTNHKSEPCHILLISLNATARGLHRAKQRLRNICSDLGGSEFNFVVHTLDEYIPRDELNYYDPHRNIYLNKYYGGDACLSIIDLSMMIFFVVGNLDTLNPWSEEFLCSFNNTTRYGRDGYLNGITFIADEFVRNEYLQDLFPRFGTQMWAVRQAIPKMLDDIKSDIHFQNDLLSIGHYLEHYGQIANIKIKKRASDAYKDTTAFSSNDQLIQQASSGPADRYITNIDRTINPQ</sequence>
<accession>A0A813YSD7</accession>
<protein>
    <submittedName>
        <fullName evidence="1">Uncharacterized protein</fullName>
    </submittedName>
</protein>
<organism evidence="1 2">
    <name type="scientific">Adineta ricciae</name>
    <name type="common">Rotifer</name>
    <dbReference type="NCBI Taxonomy" id="249248"/>
    <lineage>
        <taxon>Eukaryota</taxon>
        <taxon>Metazoa</taxon>
        <taxon>Spiralia</taxon>
        <taxon>Gnathifera</taxon>
        <taxon>Rotifera</taxon>
        <taxon>Eurotatoria</taxon>
        <taxon>Bdelloidea</taxon>
        <taxon>Adinetida</taxon>
        <taxon>Adinetidae</taxon>
        <taxon>Adineta</taxon>
    </lineage>
</organism>
<keyword evidence="2" id="KW-1185">Reference proteome</keyword>
<gene>
    <name evidence="1" type="ORF">XAT740_LOCUS7376</name>
</gene>
<reference evidence="1" key="1">
    <citation type="submission" date="2021-02" db="EMBL/GenBank/DDBJ databases">
        <authorList>
            <person name="Nowell W R."/>
        </authorList>
    </citation>
    <scope>NUCLEOTIDE SEQUENCE</scope>
</reference>
<dbReference type="Proteomes" id="UP000663828">
    <property type="component" value="Unassembled WGS sequence"/>
</dbReference>
<dbReference type="AlphaFoldDB" id="A0A813YSD7"/>
<comment type="caution">
    <text evidence="1">The sequence shown here is derived from an EMBL/GenBank/DDBJ whole genome shotgun (WGS) entry which is preliminary data.</text>
</comment>
<proteinExistence type="predicted"/>
<name>A0A813YSD7_ADIRI</name>
<evidence type="ECO:0000313" key="1">
    <source>
        <dbReference type="EMBL" id="CAF0888398.1"/>
    </source>
</evidence>
<dbReference type="EMBL" id="CAJNOR010000351">
    <property type="protein sequence ID" value="CAF0888398.1"/>
    <property type="molecule type" value="Genomic_DNA"/>
</dbReference>
<evidence type="ECO:0000313" key="2">
    <source>
        <dbReference type="Proteomes" id="UP000663828"/>
    </source>
</evidence>